<name>A0A4U3KZL3_9BACT</name>
<sequence length="90" mass="10068">MIVVADTSPLTALLHLNKLLLLESLYGQIYIPATVAEELQTLVQFGYDISFLKNTETYIIRKATDQSLMQALSRYLDAGEVEAIAHLLKN</sequence>
<dbReference type="EMBL" id="SZQL01000014">
    <property type="protein sequence ID" value="TKK66626.1"/>
    <property type="molecule type" value="Genomic_DNA"/>
</dbReference>
<dbReference type="RefSeq" id="WP_137262899.1">
    <property type="nucleotide sequence ID" value="NZ_SZQL01000014.1"/>
</dbReference>
<keyword evidence="2" id="KW-1185">Reference proteome</keyword>
<evidence type="ECO:0000313" key="2">
    <source>
        <dbReference type="Proteomes" id="UP000305848"/>
    </source>
</evidence>
<evidence type="ECO:0000313" key="1">
    <source>
        <dbReference type="EMBL" id="TKK66626.1"/>
    </source>
</evidence>
<comment type="caution">
    <text evidence="1">The sequence shown here is derived from an EMBL/GenBank/DDBJ whole genome shotgun (WGS) entry which is preliminary data.</text>
</comment>
<proteinExistence type="predicted"/>
<dbReference type="OrthoDB" id="9796404at2"/>
<protein>
    <recommendedName>
        <fullName evidence="3">DUF3368 domain-containing protein</fullName>
    </recommendedName>
</protein>
<reference evidence="1 2" key="1">
    <citation type="submission" date="2019-05" db="EMBL/GenBank/DDBJ databases">
        <title>Panacibacter sp. strain 17mud1-8 Genome sequencing and assembly.</title>
        <authorList>
            <person name="Chhetri G."/>
        </authorList>
    </citation>
    <scope>NUCLEOTIDE SEQUENCE [LARGE SCALE GENOMIC DNA]</scope>
    <source>
        <strain evidence="1 2">17mud1-8</strain>
    </source>
</reference>
<evidence type="ECO:0008006" key="3">
    <source>
        <dbReference type="Google" id="ProtNLM"/>
    </source>
</evidence>
<dbReference type="Pfam" id="PF11848">
    <property type="entry name" value="DUF3368"/>
    <property type="match status" value="1"/>
</dbReference>
<dbReference type="AlphaFoldDB" id="A0A4U3KZL3"/>
<dbReference type="PANTHER" id="PTHR39550">
    <property type="entry name" value="SLL0658 PROTEIN"/>
    <property type="match status" value="1"/>
</dbReference>
<dbReference type="InterPro" id="IPR021799">
    <property type="entry name" value="PIN-like_prokaryotic"/>
</dbReference>
<organism evidence="1 2">
    <name type="scientific">Ilyomonas limi</name>
    <dbReference type="NCBI Taxonomy" id="2575867"/>
    <lineage>
        <taxon>Bacteria</taxon>
        <taxon>Pseudomonadati</taxon>
        <taxon>Bacteroidota</taxon>
        <taxon>Chitinophagia</taxon>
        <taxon>Chitinophagales</taxon>
        <taxon>Chitinophagaceae</taxon>
        <taxon>Ilyomonas</taxon>
    </lineage>
</organism>
<accession>A0A4U3KZL3</accession>
<dbReference type="Proteomes" id="UP000305848">
    <property type="component" value="Unassembled WGS sequence"/>
</dbReference>
<dbReference type="PANTHER" id="PTHR39550:SF1">
    <property type="entry name" value="SLL0658 PROTEIN"/>
    <property type="match status" value="1"/>
</dbReference>
<gene>
    <name evidence="1" type="ORF">FC093_16440</name>
</gene>